<evidence type="ECO:0000256" key="1">
    <source>
        <dbReference type="SAM" id="MobiDB-lite"/>
    </source>
</evidence>
<dbReference type="InterPro" id="IPR053085">
    <property type="entry name" value="Jasmonate-induced_protein"/>
</dbReference>
<protein>
    <submittedName>
        <fullName evidence="2">Uncharacterized protein</fullName>
    </submittedName>
</protein>
<organism evidence="2 3">
    <name type="scientific">Hibiscus sabdariffa</name>
    <name type="common">roselle</name>
    <dbReference type="NCBI Taxonomy" id="183260"/>
    <lineage>
        <taxon>Eukaryota</taxon>
        <taxon>Viridiplantae</taxon>
        <taxon>Streptophyta</taxon>
        <taxon>Embryophyta</taxon>
        <taxon>Tracheophyta</taxon>
        <taxon>Spermatophyta</taxon>
        <taxon>Magnoliopsida</taxon>
        <taxon>eudicotyledons</taxon>
        <taxon>Gunneridae</taxon>
        <taxon>Pentapetalae</taxon>
        <taxon>rosids</taxon>
        <taxon>malvids</taxon>
        <taxon>Malvales</taxon>
        <taxon>Malvaceae</taxon>
        <taxon>Malvoideae</taxon>
        <taxon>Hibiscus</taxon>
    </lineage>
</organism>
<keyword evidence="3" id="KW-1185">Reference proteome</keyword>
<reference evidence="2 3" key="1">
    <citation type="journal article" date="2024" name="G3 (Bethesda)">
        <title>Genome assembly of Hibiscus sabdariffa L. provides insights into metabolisms of medicinal natural products.</title>
        <authorList>
            <person name="Kim T."/>
        </authorList>
    </citation>
    <scope>NUCLEOTIDE SEQUENCE [LARGE SCALE GENOMIC DNA]</scope>
    <source>
        <strain evidence="2">TK-2024</strain>
        <tissue evidence="2">Old leaves</tissue>
    </source>
</reference>
<gene>
    <name evidence="2" type="ORF">V6N12_041275</name>
</gene>
<name>A0ABR2E672_9ROSI</name>
<dbReference type="PANTHER" id="PTHR36482:SF6">
    <property type="entry name" value="JASMONATE-INDUCED PROTEIN HOMOLOG"/>
    <property type="match status" value="1"/>
</dbReference>
<sequence>MAMAKQQRQKHTEGKLRNDSQHPLTLKSSKVWEGDQQTQFPKTILFRDVGEFTHDAGSGDGSVAGLAYQIADDGKKWVVAWSNPRGEDSQVYTDIVDGYIDWVQIKKELDDRGKPMYEAVSISLATPLSVSPGERLLLSFSLQNFITTPRNEPP</sequence>
<feature type="region of interest" description="Disordered" evidence="1">
    <location>
        <begin position="1"/>
        <end position="32"/>
    </location>
</feature>
<comment type="caution">
    <text evidence="2">The sequence shown here is derived from an EMBL/GenBank/DDBJ whole genome shotgun (WGS) entry which is preliminary data.</text>
</comment>
<dbReference type="Proteomes" id="UP001472677">
    <property type="component" value="Unassembled WGS sequence"/>
</dbReference>
<dbReference type="Gene3D" id="2.60.270.50">
    <property type="match status" value="1"/>
</dbReference>
<accession>A0ABR2E672</accession>
<feature type="compositionally biased region" description="Basic and acidic residues" evidence="1">
    <location>
        <begin position="10"/>
        <end position="20"/>
    </location>
</feature>
<proteinExistence type="predicted"/>
<evidence type="ECO:0000313" key="2">
    <source>
        <dbReference type="EMBL" id="KAK8552696.1"/>
    </source>
</evidence>
<dbReference type="EMBL" id="JBBPBM010000020">
    <property type="protein sequence ID" value="KAK8552696.1"/>
    <property type="molecule type" value="Genomic_DNA"/>
</dbReference>
<dbReference type="PANTHER" id="PTHR36482">
    <property type="entry name" value="OSJNBA0024J22.15 PROTEIN"/>
    <property type="match status" value="1"/>
</dbReference>
<evidence type="ECO:0000313" key="3">
    <source>
        <dbReference type="Proteomes" id="UP001472677"/>
    </source>
</evidence>